<comment type="caution">
    <text evidence="2">The sequence shown here is derived from an EMBL/GenBank/DDBJ whole genome shotgun (WGS) entry which is preliminary data.</text>
</comment>
<reference evidence="2 3" key="1">
    <citation type="submission" date="2020-02" db="EMBL/GenBank/DDBJ databases">
        <title>Whole-genome analyses of novel actinobacteria.</title>
        <authorList>
            <person name="Sahin N."/>
            <person name="Tatar D."/>
        </authorList>
    </citation>
    <scope>NUCLEOTIDE SEQUENCE [LARGE SCALE GENOMIC DNA]</scope>
    <source>
        <strain evidence="2 3">SB3404</strain>
    </source>
</reference>
<name>A0A6G4WUH3_9ACTN</name>
<dbReference type="InterPro" id="IPR013022">
    <property type="entry name" value="Xyl_isomerase-like_TIM-brl"/>
</dbReference>
<dbReference type="SUPFAM" id="SSF51658">
    <property type="entry name" value="Xylose isomerase-like"/>
    <property type="match status" value="1"/>
</dbReference>
<dbReference type="InterPro" id="IPR050312">
    <property type="entry name" value="IolE/XylAMocC-like"/>
</dbReference>
<dbReference type="InterPro" id="IPR036237">
    <property type="entry name" value="Xyl_isomerase-like_sf"/>
</dbReference>
<evidence type="ECO:0000259" key="1">
    <source>
        <dbReference type="Pfam" id="PF01261"/>
    </source>
</evidence>
<dbReference type="Pfam" id="PF01261">
    <property type="entry name" value="AP_endonuc_2"/>
    <property type="match status" value="1"/>
</dbReference>
<dbReference type="PANTHER" id="PTHR12110:SF48">
    <property type="entry name" value="BLL3656 PROTEIN"/>
    <property type="match status" value="1"/>
</dbReference>
<sequence length="288" mass="32010">MGLLDRQGVFLPYLHLLGAPLGETPRYSFDERVAAASSDEVTGIGFDADEFDELLKNRSADELRGVLDSHGVAIGELQILFAWHFGDSYPEYQQMARDREQHMYELCGTFGIDRIKTVIMTPTDLPPHAEVVERFAAVCDRAAEHGVSVAMETQSVHPGFDYADTADLILDADRPNGGFVVDAWHFFRDPDPWTALDRLPADKIFGLELRDAAAEPHESRLDDCLHHNKLPGEGDFDLVRLIRELDAKGVDVRISAEILSAELRPLSAQENVDRTAAAVRKVMEAARA</sequence>
<keyword evidence="2" id="KW-0413">Isomerase</keyword>
<organism evidence="2 3">
    <name type="scientific">Streptomyces boncukensis</name>
    <dbReference type="NCBI Taxonomy" id="2711219"/>
    <lineage>
        <taxon>Bacteria</taxon>
        <taxon>Bacillati</taxon>
        <taxon>Actinomycetota</taxon>
        <taxon>Actinomycetes</taxon>
        <taxon>Kitasatosporales</taxon>
        <taxon>Streptomycetaceae</taxon>
        <taxon>Streptomyces</taxon>
    </lineage>
</organism>
<proteinExistence type="predicted"/>
<dbReference type="GO" id="GO:0016853">
    <property type="term" value="F:isomerase activity"/>
    <property type="evidence" value="ECO:0007669"/>
    <property type="project" value="UniProtKB-KW"/>
</dbReference>
<dbReference type="Proteomes" id="UP000477722">
    <property type="component" value="Unassembled WGS sequence"/>
</dbReference>
<evidence type="ECO:0000313" key="3">
    <source>
        <dbReference type="Proteomes" id="UP000477722"/>
    </source>
</evidence>
<feature type="domain" description="Xylose isomerase-like TIM barrel" evidence="1">
    <location>
        <begin position="43"/>
        <end position="272"/>
    </location>
</feature>
<dbReference type="AlphaFoldDB" id="A0A6G4WUH3"/>
<keyword evidence="3" id="KW-1185">Reference proteome</keyword>
<accession>A0A6G4WUH3</accession>
<evidence type="ECO:0000313" key="2">
    <source>
        <dbReference type="EMBL" id="NGO68865.1"/>
    </source>
</evidence>
<protein>
    <submittedName>
        <fullName evidence="2">Sugar phosphate isomerase/epimerase</fullName>
    </submittedName>
</protein>
<dbReference type="Gene3D" id="3.20.20.150">
    <property type="entry name" value="Divalent-metal-dependent TIM barrel enzymes"/>
    <property type="match status" value="1"/>
</dbReference>
<dbReference type="RefSeq" id="WP_165298565.1">
    <property type="nucleotide sequence ID" value="NZ_JAAKZZ010000082.1"/>
</dbReference>
<dbReference type="EMBL" id="JAAKZZ010000082">
    <property type="protein sequence ID" value="NGO68865.1"/>
    <property type="molecule type" value="Genomic_DNA"/>
</dbReference>
<dbReference type="PANTHER" id="PTHR12110">
    <property type="entry name" value="HYDROXYPYRUVATE ISOMERASE"/>
    <property type="match status" value="1"/>
</dbReference>
<gene>
    <name evidence="2" type="ORF">G5C65_10965</name>
</gene>